<dbReference type="EC" id="2.8.1.7" evidence="3"/>
<dbReference type="InterPro" id="IPR020578">
    <property type="entry name" value="Aminotrans_V_PyrdxlP_BS"/>
</dbReference>
<keyword evidence="6" id="KW-0663">Pyridoxal phosphate</keyword>
<dbReference type="Proteomes" id="UP001211872">
    <property type="component" value="Plasmid unnamed2"/>
</dbReference>
<dbReference type="InterPro" id="IPR015422">
    <property type="entry name" value="PyrdxlP-dep_Trfase_small"/>
</dbReference>
<comment type="catalytic activity">
    <reaction evidence="9">
        <text>(sulfur carrier)-H + L-cysteine = (sulfur carrier)-SH + L-alanine</text>
        <dbReference type="Rhea" id="RHEA:43892"/>
        <dbReference type="Rhea" id="RHEA-COMP:14737"/>
        <dbReference type="Rhea" id="RHEA-COMP:14739"/>
        <dbReference type="ChEBI" id="CHEBI:29917"/>
        <dbReference type="ChEBI" id="CHEBI:35235"/>
        <dbReference type="ChEBI" id="CHEBI:57972"/>
        <dbReference type="ChEBI" id="CHEBI:64428"/>
        <dbReference type="EC" id="2.8.1.7"/>
    </reaction>
</comment>
<dbReference type="Pfam" id="PF00266">
    <property type="entry name" value="Aminotran_5"/>
    <property type="match status" value="1"/>
</dbReference>
<evidence type="ECO:0000256" key="1">
    <source>
        <dbReference type="ARBA" id="ARBA00001933"/>
    </source>
</evidence>
<dbReference type="InterPro" id="IPR015421">
    <property type="entry name" value="PyrdxlP-dep_Trfase_major"/>
</dbReference>
<evidence type="ECO:0000313" key="13">
    <source>
        <dbReference type="Proteomes" id="UP001211872"/>
    </source>
</evidence>
<evidence type="ECO:0000256" key="3">
    <source>
        <dbReference type="ARBA" id="ARBA00012239"/>
    </source>
</evidence>
<proteinExistence type="inferred from homology"/>
<dbReference type="RefSeq" id="WP_270129563.1">
    <property type="nucleotide sequence ID" value="NZ_CP115397.1"/>
</dbReference>
<feature type="domain" description="Aminotransferase class V" evidence="11">
    <location>
        <begin position="2"/>
        <end position="366"/>
    </location>
</feature>
<dbReference type="InterPro" id="IPR016454">
    <property type="entry name" value="Cysteine_dSase"/>
</dbReference>
<evidence type="ECO:0000313" key="12">
    <source>
        <dbReference type="EMBL" id="WBO86859.1"/>
    </source>
</evidence>
<keyword evidence="12" id="KW-0614">Plasmid</keyword>
<evidence type="ECO:0000256" key="7">
    <source>
        <dbReference type="ARBA" id="ARBA00023004"/>
    </source>
</evidence>
<dbReference type="PIRSF" id="PIRSF005572">
    <property type="entry name" value="NifS"/>
    <property type="match status" value="1"/>
</dbReference>
<dbReference type="PANTHER" id="PTHR11601">
    <property type="entry name" value="CYSTEINE DESULFURYLASE FAMILY MEMBER"/>
    <property type="match status" value="1"/>
</dbReference>
<organism evidence="12 13">
    <name type="scientific">Hymenobacter yonginensis</name>
    <dbReference type="NCBI Taxonomy" id="748197"/>
    <lineage>
        <taxon>Bacteria</taxon>
        <taxon>Pseudomonadati</taxon>
        <taxon>Bacteroidota</taxon>
        <taxon>Cytophagia</taxon>
        <taxon>Cytophagales</taxon>
        <taxon>Hymenobacteraceae</taxon>
        <taxon>Hymenobacter</taxon>
    </lineage>
</organism>
<comment type="similarity">
    <text evidence="2">Belongs to the class-V pyridoxal-phosphate-dependent aminotransferase family. NifS/IscS subfamily.</text>
</comment>
<keyword evidence="13" id="KW-1185">Reference proteome</keyword>
<dbReference type="SUPFAM" id="SSF53383">
    <property type="entry name" value="PLP-dependent transferases"/>
    <property type="match status" value="1"/>
</dbReference>
<sequence length="384" mass="41070">MIYLDNHATTACDPRVVEAMLPYWLTAYGNPASPHELGRQAARAMEHSRQQVAGLLGAQAAEIVFTSGATEANNLALLGAARQHERAGGHRRRLVTTAIEHKSVLEPCEWLAAQGWEVVVLPVDAQGTVQWAAAEELITDETLLVSVQAANSEIGTLQDVARLAALAHAHGALLHCDAAQAVGKVVVDVQAWEVDLLSLSAHKLYGPKGVGALYVRGGSQQEPLVPLMRGGSQEFGLRPGTVPVPLVVGLGWAAQLCAEELLTESQRLAGLRDQLEQELLRSLPQVQVNGNTDRRLPHNSSLTFVGVEAEALMANLSELMLSTGAACEAGSPEPSRVLSAIGLSYEDAFCTVRLGLGRFTTEEQVREATESIREAVTLLEALLR</sequence>
<comment type="cofactor">
    <cofactor evidence="1 10">
        <name>pyridoxal 5'-phosphate</name>
        <dbReference type="ChEBI" id="CHEBI:597326"/>
    </cofactor>
</comment>
<evidence type="ECO:0000256" key="8">
    <source>
        <dbReference type="ARBA" id="ARBA00023014"/>
    </source>
</evidence>
<gene>
    <name evidence="12" type="ORF">O9Z63_20465</name>
</gene>
<dbReference type="InterPro" id="IPR015424">
    <property type="entry name" value="PyrdxlP-dep_Trfase"/>
</dbReference>
<geneLocation type="plasmid" evidence="12 13">
    <name>unnamed2</name>
</geneLocation>
<name>A0ABY7PVH7_9BACT</name>
<accession>A0ABY7PVH7</accession>
<evidence type="ECO:0000256" key="4">
    <source>
        <dbReference type="ARBA" id="ARBA00022679"/>
    </source>
</evidence>
<dbReference type="Gene3D" id="3.40.640.10">
    <property type="entry name" value="Type I PLP-dependent aspartate aminotransferase-like (Major domain)"/>
    <property type="match status" value="1"/>
</dbReference>
<dbReference type="InterPro" id="IPR000192">
    <property type="entry name" value="Aminotrans_V_dom"/>
</dbReference>
<dbReference type="PANTHER" id="PTHR11601:SF34">
    <property type="entry name" value="CYSTEINE DESULFURASE"/>
    <property type="match status" value="1"/>
</dbReference>
<protein>
    <recommendedName>
        <fullName evidence="3">cysteine desulfurase</fullName>
        <ecNumber evidence="3">2.8.1.7</ecNumber>
    </recommendedName>
</protein>
<keyword evidence="8" id="KW-0411">Iron-sulfur</keyword>
<reference evidence="12 13" key="1">
    <citation type="journal article" date="2011" name="Int. J. Syst. Evol. Microbiol.">
        <title>Hymenobacter yonginensis sp. nov., isolated from a mesotrophic artificial lake.</title>
        <authorList>
            <person name="Joung Y."/>
            <person name="Cho S.H."/>
            <person name="Kim H."/>
            <person name="Kim S.B."/>
            <person name="Joh K."/>
        </authorList>
    </citation>
    <scope>NUCLEOTIDE SEQUENCE [LARGE SCALE GENOMIC DNA]</scope>
    <source>
        <strain evidence="12 13">KCTC 22745</strain>
    </source>
</reference>
<evidence type="ECO:0000256" key="10">
    <source>
        <dbReference type="RuleBase" id="RU004504"/>
    </source>
</evidence>
<dbReference type="EMBL" id="CP115397">
    <property type="protein sequence ID" value="WBO86859.1"/>
    <property type="molecule type" value="Genomic_DNA"/>
</dbReference>
<evidence type="ECO:0000256" key="9">
    <source>
        <dbReference type="ARBA" id="ARBA00050776"/>
    </source>
</evidence>
<evidence type="ECO:0000256" key="6">
    <source>
        <dbReference type="ARBA" id="ARBA00022898"/>
    </source>
</evidence>
<evidence type="ECO:0000259" key="11">
    <source>
        <dbReference type="Pfam" id="PF00266"/>
    </source>
</evidence>
<evidence type="ECO:0000256" key="5">
    <source>
        <dbReference type="ARBA" id="ARBA00022723"/>
    </source>
</evidence>
<dbReference type="PROSITE" id="PS00595">
    <property type="entry name" value="AA_TRANSFER_CLASS_5"/>
    <property type="match status" value="1"/>
</dbReference>
<keyword evidence="7" id="KW-0408">Iron</keyword>
<evidence type="ECO:0000256" key="2">
    <source>
        <dbReference type="ARBA" id="ARBA00006490"/>
    </source>
</evidence>
<keyword evidence="4" id="KW-0808">Transferase</keyword>
<dbReference type="Gene3D" id="3.90.1150.10">
    <property type="entry name" value="Aspartate Aminotransferase, domain 1"/>
    <property type="match status" value="1"/>
</dbReference>
<keyword evidence="5" id="KW-0479">Metal-binding</keyword>